<name>A0ACB8FXB1_9SAUR</name>
<sequence>MQIVPPVLTGQLSPTKQQAAADIMGDLAWRKRWFVLRQGRMSGNPDVLEYYRNSHSKKPIRVIDLNECEVEKHSGSNVIKKEFQNNFVFIVKTTYRTFYLVAKSEEEMQVWVRHITQICNFGHLEDGTGKNGKMDNYNTCILFLE</sequence>
<evidence type="ECO:0000313" key="2">
    <source>
        <dbReference type="Proteomes" id="UP000827872"/>
    </source>
</evidence>
<keyword evidence="2" id="KW-1185">Reference proteome</keyword>
<evidence type="ECO:0000313" key="1">
    <source>
        <dbReference type="EMBL" id="KAH8011615.1"/>
    </source>
</evidence>
<dbReference type="Proteomes" id="UP000827872">
    <property type="component" value="Linkage Group LG13"/>
</dbReference>
<comment type="caution">
    <text evidence="1">The sequence shown here is derived from an EMBL/GenBank/DDBJ whole genome shotgun (WGS) entry which is preliminary data.</text>
</comment>
<protein>
    <submittedName>
        <fullName evidence="1">GRB2-associated-binding protein 3</fullName>
    </submittedName>
</protein>
<reference evidence="1" key="1">
    <citation type="submission" date="2021-08" db="EMBL/GenBank/DDBJ databases">
        <title>The first chromosome-level gecko genome reveals the dynamic sex chromosomes of Neotropical dwarf geckos (Sphaerodactylidae: Sphaerodactylus).</title>
        <authorList>
            <person name="Pinto B.J."/>
            <person name="Keating S.E."/>
            <person name="Gamble T."/>
        </authorList>
    </citation>
    <scope>NUCLEOTIDE SEQUENCE</scope>
    <source>
        <strain evidence="1">TG3544</strain>
    </source>
</reference>
<proteinExistence type="predicted"/>
<organism evidence="1 2">
    <name type="scientific">Sphaerodactylus townsendi</name>
    <dbReference type="NCBI Taxonomy" id="933632"/>
    <lineage>
        <taxon>Eukaryota</taxon>
        <taxon>Metazoa</taxon>
        <taxon>Chordata</taxon>
        <taxon>Craniata</taxon>
        <taxon>Vertebrata</taxon>
        <taxon>Euteleostomi</taxon>
        <taxon>Lepidosauria</taxon>
        <taxon>Squamata</taxon>
        <taxon>Bifurcata</taxon>
        <taxon>Gekkota</taxon>
        <taxon>Sphaerodactylidae</taxon>
        <taxon>Sphaerodactylus</taxon>
    </lineage>
</organism>
<dbReference type="EMBL" id="CM037626">
    <property type="protein sequence ID" value="KAH8011615.1"/>
    <property type="molecule type" value="Genomic_DNA"/>
</dbReference>
<accession>A0ACB8FXB1</accession>
<gene>
    <name evidence="1" type="primary">GAB3</name>
    <name evidence="1" type="ORF">K3G42_003166</name>
</gene>